<evidence type="ECO:0000256" key="1">
    <source>
        <dbReference type="ARBA" id="ARBA00034120"/>
    </source>
</evidence>
<evidence type="ECO:0000313" key="4">
    <source>
        <dbReference type="Proteomes" id="UP000289650"/>
    </source>
</evidence>
<dbReference type="Proteomes" id="UP000289650">
    <property type="component" value="Unassembled WGS sequence"/>
</dbReference>
<dbReference type="InterPro" id="IPR051083">
    <property type="entry name" value="GrpII_Intron_Splice-Mob/Def"/>
</dbReference>
<dbReference type="AlphaFoldDB" id="A0A4Q2AL64"/>
<evidence type="ECO:0000259" key="2">
    <source>
        <dbReference type="PROSITE" id="PS50878"/>
    </source>
</evidence>
<reference evidence="3 4" key="1">
    <citation type="submission" date="2018-08" db="EMBL/GenBank/DDBJ databases">
        <title>Mountain-cultivated ginseng endophyte, Burkholderia stabilis and its activity against ginseng root rot disease.</title>
        <authorList>
            <person name="Tapan Kumar M."/>
            <person name="Bae H."/>
            <person name="Shanmugam G."/>
            <person name="Jeon J."/>
        </authorList>
    </citation>
    <scope>NUCLEOTIDE SEQUENCE [LARGE SCALE GENOMIC DNA]</scope>
    <source>
        <strain evidence="3 4">EB159</strain>
    </source>
</reference>
<dbReference type="NCBIfam" id="NF041746">
    <property type="entry name" value="Drt2"/>
    <property type="match status" value="1"/>
</dbReference>
<dbReference type="CDD" id="cd01651">
    <property type="entry name" value="RT_G2_intron"/>
    <property type="match status" value="1"/>
</dbReference>
<accession>A0A4Q2AL64</accession>
<dbReference type="PROSITE" id="PS50878">
    <property type="entry name" value="RT_POL"/>
    <property type="match status" value="1"/>
</dbReference>
<dbReference type="PANTHER" id="PTHR34047:SF8">
    <property type="entry name" value="PROTEIN YKFC"/>
    <property type="match status" value="1"/>
</dbReference>
<gene>
    <name evidence="3" type="ORF">D1006_00230</name>
</gene>
<dbReference type="OrthoDB" id="8538592at2"/>
<dbReference type="InterPro" id="IPR043502">
    <property type="entry name" value="DNA/RNA_pol_sf"/>
</dbReference>
<evidence type="ECO:0000313" key="3">
    <source>
        <dbReference type="EMBL" id="RXV70952.1"/>
    </source>
</evidence>
<feature type="domain" description="Reverse transcriptase" evidence="2">
    <location>
        <begin position="1"/>
        <end position="327"/>
    </location>
</feature>
<comment type="caution">
    <text evidence="3">The sequence shown here is derived from an EMBL/GenBank/DDBJ whole genome shotgun (WGS) entry which is preliminary data.</text>
</comment>
<dbReference type="RefSeq" id="WP_129512242.1">
    <property type="nucleotide sequence ID" value="NZ_QWEX01000001.1"/>
</dbReference>
<dbReference type="Pfam" id="PF00078">
    <property type="entry name" value="RVT_1"/>
    <property type="match status" value="1"/>
</dbReference>
<proteinExistence type="inferred from homology"/>
<name>A0A4Q2AL64_9BURK</name>
<comment type="similarity">
    <text evidence="1">Belongs to the bacterial reverse transcriptase family.</text>
</comment>
<sequence>MSEPAEWFKRRRYLHFDLPISEPAAVAIAGNPSVVARHAFYPFIQFTVKSRKVKWDKLTKRLVTTEKERPVSYASHVDSHIYACYASILSQHYEDYLKEVGYQSSVLAFRKLGKSNIEFAKDAFDAIKKMGGADVIAADISDFFGSLNHKILKASWAKILKANELPNDHYNVFRSLTHFTWVDKTNLYKALGISIYNPRSSGARVCTPEIFRSVVRKLGLIQRNATDKGIPQGSPISALLSNIYMTDFDQAMWTSIASMGGKYFRYCDDMLIIAPEGKGKEFMQLARELADLYALPLHPKKTEERFFTSSSGKLLADKPLQYLGFVFDGQQVSLRSASLARYSDRMRRGVRLARVTMHARNTLRVERGESPRPLYKGKLYRQYSYLGRRNFVSYAIRAANILDEKAIKRQVKPLWKRLRSQMK</sequence>
<dbReference type="PANTHER" id="PTHR34047">
    <property type="entry name" value="NUCLEAR INTRON MATURASE 1, MITOCHONDRIAL-RELATED"/>
    <property type="match status" value="1"/>
</dbReference>
<dbReference type="EMBL" id="QWEX01000001">
    <property type="protein sequence ID" value="RXV70952.1"/>
    <property type="molecule type" value="Genomic_DNA"/>
</dbReference>
<dbReference type="SUPFAM" id="SSF56672">
    <property type="entry name" value="DNA/RNA polymerases"/>
    <property type="match status" value="1"/>
</dbReference>
<dbReference type="InterPro" id="IPR000477">
    <property type="entry name" value="RT_dom"/>
</dbReference>
<organism evidence="3 4">
    <name type="scientific">Burkholderia stabilis</name>
    <dbReference type="NCBI Taxonomy" id="95485"/>
    <lineage>
        <taxon>Bacteria</taxon>
        <taxon>Pseudomonadati</taxon>
        <taxon>Pseudomonadota</taxon>
        <taxon>Betaproteobacteria</taxon>
        <taxon>Burkholderiales</taxon>
        <taxon>Burkholderiaceae</taxon>
        <taxon>Burkholderia</taxon>
        <taxon>Burkholderia cepacia complex</taxon>
    </lineage>
</organism>
<protein>
    <recommendedName>
        <fullName evidence="2">Reverse transcriptase domain-containing protein</fullName>
    </recommendedName>
</protein>